<proteinExistence type="inferred from homology"/>
<dbReference type="PANTHER" id="PTHR12059">
    <property type="entry name" value="RIBOSOMAL PROTEIN L23-RELATED"/>
    <property type="match status" value="1"/>
</dbReference>
<keyword evidence="2 6" id="KW-0689">Ribosomal protein</keyword>
<sequence length="96" mass="10840">MVNNPLKETNLDRYTFRVPPQMNKFQISDYLEAVYDLRVKKVHTVNYDGKVKRRNGLPFKQKAYKKAVVYLHTEADDITPAGGQDQGSSSSSSSSA</sequence>
<dbReference type="Pfam" id="PF00276">
    <property type="entry name" value="Ribosomal_L23"/>
    <property type="match status" value="1"/>
</dbReference>
<dbReference type="GO" id="GO:0003735">
    <property type="term" value="F:structural constituent of ribosome"/>
    <property type="evidence" value="ECO:0007669"/>
    <property type="project" value="InterPro"/>
</dbReference>
<dbReference type="GO" id="GO:0005762">
    <property type="term" value="C:mitochondrial large ribosomal subunit"/>
    <property type="evidence" value="ECO:0007669"/>
    <property type="project" value="TreeGrafter"/>
</dbReference>
<dbReference type="SUPFAM" id="SSF54189">
    <property type="entry name" value="Ribosomal proteins S24e, L23 and L15e"/>
    <property type="match status" value="1"/>
</dbReference>
<protein>
    <recommendedName>
        <fullName evidence="4">Large ribosomal subunit protein uL23m</fullName>
    </recommendedName>
</protein>
<evidence type="ECO:0000256" key="3">
    <source>
        <dbReference type="ARBA" id="ARBA00023274"/>
    </source>
</evidence>
<comment type="similarity">
    <text evidence="1">Belongs to the universal ribosomal protein uL23 family.</text>
</comment>
<dbReference type="InterPro" id="IPR013025">
    <property type="entry name" value="Ribosomal_uL23-like"/>
</dbReference>
<comment type="caution">
    <text evidence="6">The sequence shown here is derived from an EMBL/GenBank/DDBJ whole genome shotgun (WGS) entry which is preliminary data.</text>
</comment>
<dbReference type="Gene3D" id="3.30.70.330">
    <property type="match status" value="1"/>
</dbReference>
<gene>
    <name evidence="6" type="ORF">FCC1311_091392</name>
</gene>
<dbReference type="EMBL" id="BEYU01000135">
    <property type="protein sequence ID" value="GBG32913.1"/>
    <property type="molecule type" value="Genomic_DNA"/>
</dbReference>
<dbReference type="InterPro" id="IPR012678">
    <property type="entry name" value="Ribosomal_uL23/eL15/eS24_sf"/>
</dbReference>
<dbReference type="Proteomes" id="UP000241890">
    <property type="component" value="Unassembled WGS sequence"/>
</dbReference>
<keyword evidence="7" id="KW-1185">Reference proteome</keyword>
<evidence type="ECO:0000313" key="7">
    <source>
        <dbReference type="Proteomes" id="UP000241890"/>
    </source>
</evidence>
<feature type="region of interest" description="Disordered" evidence="5">
    <location>
        <begin position="77"/>
        <end position="96"/>
    </location>
</feature>
<name>A0A2R5GW68_9STRA</name>
<evidence type="ECO:0000256" key="5">
    <source>
        <dbReference type="SAM" id="MobiDB-lite"/>
    </source>
</evidence>
<evidence type="ECO:0000256" key="4">
    <source>
        <dbReference type="ARBA" id="ARBA00039977"/>
    </source>
</evidence>
<evidence type="ECO:0000256" key="2">
    <source>
        <dbReference type="ARBA" id="ARBA00022980"/>
    </source>
</evidence>
<evidence type="ECO:0000313" key="6">
    <source>
        <dbReference type="EMBL" id="GBG32913.1"/>
    </source>
</evidence>
<dbReference type="AlphaFoldDB" id="A0A2R5GW68"/>
<dbReference type="PANTHER" id="PTHR12059:SF5">
    <property type="entry name" value="LARGE RIBOSOMAL SUBUNIT PROTEIN UL23M"/>
    <property type="match status" value="1"/>
</dbReference>
<dbReference type="InterPro" id="IPR012677">
    <property type="entry name" value="Nucleotide-bd_a/b_plait_sf"/>
</dbReference>
<dbReference type="OrthoDB" id="275582at2759"/>
<accession>A0A2R5GW68</accession>
<dbReference type="InParanoid" id="A0A2R5GW68"/>
<evidence type="ECO:0000256" key="1">
    <source>
        <dbReference type="ARBA" id="ARBA00006700"/>
    </source>
</evidence>
<dbReference type="GO" id="GO:0032543">
    <property type="term" value="P:mitochondrial translation"/>
    <property type="evidence" value="ECO:0007669"/>
    <property type="project" value="TreeGrafter"/>
</dbReference>
<reference evidence="6 7" key="1">
    <citation type="submission" date="2017-12" db="EMBL/GenBank/DDBJ databases">
        <title>Sequencing, de novo assembly and annotation of complete genome of a new Thraustochytrid species, strain FCC1311.</title>
        <authorList>
            <person name="Sedici K."/>
            <person name="Godart F."/>
            <person name="Aiese Cigliano R."/>
            <person name="Sanseverino W."/>
            <person name="Barakat M."/>
            <person name="Ortet P."/>
            <person name="Marechal E."/>
            <person name="Cagnac O."/>
            <person name="Amato A."/>
        </authorList>
    </citation>
    <scope>NUCLEOTIDE SEQUENCE [LARGE SCALE GENOMIC DNA]</scope>
</reference>
<organism evidence="6 7">
    <name type="scientific">Hondaea fermentalgiana</name>
    <dbReference type="NCBI Taxonomy" id="2315210"/>
    <lineage>
        <taxon>Eukaryota</taxon>
        <taxon>Sar</taxon>
        <taxon>Stramenopiles</taxon>
        <taxon>Bigyra</taxon>
        <taxon>Labyrinthulomycetes</taxon>
        <taxon>Thraustochytrida</taxon>
        <taxon>Thraustochytriidae</taxon>
        <taxon>Hondaea</taxon>
    </lineage>
</organism>
<keyword evidence="3" id="KW-0687">Ribonucleoprotein</keyword>